<evidence type="ECO:0000313" key="8">
    <source>
        <dbReference type="Proteomes" id="UP000011087"/>
    </source>
</evidence>
<dbReference type="GO" id="GO:0009166">
    <property type="term" value="P:nucleotide catabolic process"/>
    <property type="evidence" value="ECO:0007669"/>
    <property type="project" value="InterPro"/>
</dbReference>
<dbReference type="InterPro" id="IPR018247">
    <property type="entry name" value="EF_Hand_1_Ca_BS"/>
</dbReference>
<dbReference type="PROSITE" id="PS00018">
    <property type="entry name" value="EF_HAND_1"/>
    <property type="match status" value="3"/>
</dbReference>
<reference evidence="7" key="3">
    <citation type="submission" date="2016-03" db="UniProtKB">
        <authorList>
            <consortium name="EnsemblProtists"/>
        </authorList>
    </citation>
    <scope>IDENTIFICATION</scope>
</reference>
<name>L1ILY1_GUITC</name>
<comment type="similarity">
    <text evidence="1">Belongs to the 5'-nucleotidase family.</text>
</comment>
<dbReference type="Gene3D" id="3.90.780.10">
    <property type="entry name" value="5'-Nucleotidase, C-terminal domain"/>
    <property type="match status" value="2"/>
</dbReference>
<reference evidence="6 8" key="1">
    <citation type="journal article" date="2012" name="Nature">
        <title>Algal genomes reveal evolutionary mosaicism and the fate of nucleomorphs.</title>
        <authorList>
            <consortium name="DOE Joint Genome Institute"/>
            <person name="Curtis B.A."/>
            <person name="Tanifuji G."/>
            <person name="Burki F."/>
            <person name="Gruber A."/>
            <person name="Irimia M."/>
            <person name="Maruyama S."/>
            <person name="Arias M.C."/>
            <person name="Ball S.G."/>
            <person name="Gile G.H."/>
            <person name="Hirakawa Y."/>
            <person name="Hopkins J.F."/>
            <person name="Kuo A."/>
            <person name="Rensing S.A."/>
            <person name="Schmutz J."/>
            <person name="Symeonidi A."/>
            <person name="Elias M."/>
            <person name="Eveleigh R.J."/>
            <person name="Herman E.K."/>
            <person name="Klute M.J."/>
            <person name="Nakayama T."/>
            <person name="Obornik M."/>
            <person name="Reyes-Prieto A."/>
            <person name="Armbrust E.V."/>
            <person name="Aves S.J."/>
            <person name="Beiko R.G."/>
            <person name="Coutinho P."/>
            <person name="Dacks J.B."/>
            <person name="Durnford D.G."/>
            <person name="Fast N.M."/>
            <person name="Green B.R."/>
            <person name="Grisdale C.J."/>
            <person name="Hempel F."/>
            <person name="Henrissat B."/>
            <person name="Hoppner M.P."/>
            <person name="Ishida K."/>
            <person name="Kim E."/>
            <person name="Koreny L."/>
            <person name="Kroth P.G."/>
            <person name="Liu Y."/>
            <person name="Malik S.B."/>
            <person name="Maier U.G."/>
            <person name="McRose D."/>
            <person name="Mock T."/>
            <person name="Neilson J.A."/>
            <person name="Onodera N.T."/>
            <person name="Poole A.M."/>
            <person name="Pritham E.J."/>
            <person name="Richards T.A."/>
            <person name="Rocap G."/>
            <person name="Roy S.W."/>
            <person name="Sarai C."/>
            <person name="Schaack S."/>
            <person name="Shirato S."/>
            <person name="Slamovits C.H."/>
            <person name="Spencer D.F."/>
            <person name="Suzuki S."/>
            <person name="Worden A.Z."/>
            <person name="Zauner S."/>
            <person name="Barry K."/>
            <person name="Bell C."/>
            <person name="Bharti A.K."/>
            <person name="Crow J.A."/>
            <person name="Grimwood J."/>
            <person name="Kramer R."/>
            <person name="Lindquist E."/>
            <person name="Lucas S."/>
            <person name="Salamov A."/>
            <person name="McFadden G.I."/>
            <person name="Lane C.E."/>
            <person name="Keeling P.J."/>
            <person name="Gray M.W."/>
            <person name="Grigoriev I.V."/>
            <person name="Archibald J.M."/>
        </authorList>
    </citation>
    <scope>NUCLEOTIDE SEQUENCE</scope>
    <source>
        <strain evidence="6 8">CCMP2712</strain>
    </source>
</reference>
<dbReference type="InterPro" id="IPR036907">
    <property type="entry name" value="5'-Nucleotdase_C_sf"/>
</dbReference>
<keyword evidence="8" id="KW-1185">Reference proteome</keyword>
<dbReference type="PROSITE" id="PS50222">
    <property type="entry name" value="EF_HAND_2"/>
    <property type="match status" value="3"/>
</dbReference>
<dbReference type="InterPro" id="IPR008334">
    <property type="entry name" value="5'-Nucleotdase_C"/>
</dbReference>
<evidence type="ECO:0000313" key="6">
    <source>
        <dbReference type="EMBL" id="EKX37263.1"/>
    </source>
</evidence>
<dbReference type="CDD" id="cd22976">
    <property type="entry name" value="DD_EFCAB10"/>
    <property type="match status" value="1"/>
</dbReference>
<dbReference type="InterPro" id="IPR004843">
    <property type="entry name" value="Calcineurin-like_PHP"/>
</dbReference>
<dbReference type="InterPro" id="IPR029052">
    <property type="entry name" value="Metallo-depent_PP-like"/>
</dbReference>
<dbReference type="EMBL" id="JH993061">
    <property type="protein sequence ID" value="EKX37263.1"/>
    <property type="molecule type" value="Genomic_DNA"/>
</dbReference>
<dbReference type="GO" id="GO:0016787">
    <property type="term" value="F:hydrolase activity"/>
    <property type="evidence" value="ECO:0007669"/>
    <property type="project" value="InterPro"/>
</dbReference>
<dbReference type="OMA" id="AVVEISW"/>
<dbReference type="HOGENOM" id="CLU_261572_0_0_1"/>
<dbReference type="GeneID" id="17294014"/>
<dbReference type="RefSeq" id="XP_005824243.1">
    <property type="nucleotide sequence ID" value="XM_005824186.1"/>
</dbReference>
<dbReference type="GO" id="GO:0005509">
    <property type="term" value="F:calcium ion binding"/>
    <property type="evidence" value="ECO:0007669"/>
    <property type="project" value="InterPro"/>
</dbReference>
<dbReference type="Pfam" id="PF00149">
    <property type="entry name" value="Metallophos"/>
    <property type="match status" value="2"/>
</dbReference>
<evidence type="ECO:0000259" key="5">
    <source>
        <dbReference type="PROSITE" id="PS50222"/>
    </source>
</evidence>
<feature type="domain" description="EF-hand" evidence="5">
    <location>
        <begin position="1267"/>
        <end position="1300"/>
    </location>
</feature>
<dbReference type="PaxDb" id="55529-EKX37263"/>
<organism evidence="6">
    <name type="scientific">Guillardia theta (strain CCMP2712)</name>
    <name type="common">Cryptophyte</name>
    <dbReference type="NCBI Taxonomy" id="905079"/>
    <lineage>
        <taxon>Eukaryota</taxon>
        <taxon>Cryptophyceae</taxon>
        <taxon>Pyrenomonadales</taxon>
        <taxon>Geminigeraceae</taxon>
        <taxon>Guillardia</taxon>
    </lineage>
</organism>
<feature type="domain" description="EF-hand" evidence="5">
    <location>
        <begin position="741"/>
        <end position="776"/>
    </location>
</feature>
<dbReference type="SUPFAM" id="SSF47391">
    <property type="entry name" value="Dimerization-anchoring domain of cAMP-dependent PK regulatory subunit"/>
    <property type="match status" value="1"/>
</dbReference>
<evidence type="ECO:0000256" key="3">
    <source>
        <dbReference type="ARBA" id="ARBA00022837"/>
    </source>
</evidence>
<dbReference type="Pfam" id="PF13499">
    <property type="entry name" value="EF-hand_7"/>
    <property type="match status" value="1"/>
</dbReference>
<dbReference type="Gene3D" id="1.10.238.10">
    <property type="entry name" value="EF-hand"/>
    <property type="match status" value="1"/>
</dbReference>
<evidence type="ECO:0000256" key="2">
    <source>
        <dbReference type="ARBA" id="ARBA00022729"/>
    </source>
</evidence>
<keyword evidence="3" id="KW-0106">Calcium</keyword>
<reference evidence="8" key="2">
    <citation type="submission" date="2012-11" db="EMBL/GenBank/DDBJ databases">
        <authorList>
            <person name="Kuo A."/>
            <person name="Curtis B.A."/>
            <person name="Tanifuji G."/>
            <person name="Burki F."/>
            <person name="Gruber A."/>
            <person name="Irimia M."/>
            <person name="Maruyama S."/>
            <person name="Arias M.C."/>
            <person name="Ball S.G."/>
            <person name="Gile G.H."/>
            <person name="Hirakawa Y."/>
            <person name="Hopkins J.F."/>
            <person name="Rensing S.A."/>
            <person name="Schmutz J."/>
            <person name="Symeonidi A."/>
            <person name="Elias M."/>
            <person name="Eveleigh R.J."/>
            <person name="Herman E.K."/>
            <person name="Klute M.J."/>
            <person name="Nakayama T."/>
            <person name="Obornik M."/>
            <person name="Reyes-Prieto A."/>
            <person name="Armbrust E.V."/>
            <person name="Aves S.J."/>
            <person name="Beiko R.G."/>
            <person name="Coutinho P."/>
            <person name="Dacks J.B."/>
            <person name="Durnford D.G."/>
            <person name="Fast N.M."/>
            <person name="Green B.R."/>
            <person name="Grisdale C."/>
            <person name="Hempe F."/>
            <person name="Henrissat B."/>
            <person name="Hoppner M.P."/>
            <person name="Ishida K.-I."/>
            <person name="Kim E."/>
            <person name="Koreny L."/>
            <person name="Kroth P.G."/>
            <person name="Liu Y."/>
            <person name="Malik S.-B."/>
            <person name="Maier U.G."/>
            <person name="McRose D."/>
            <person name="Mock T."/>
            <person name="Neilson J.A."/>
            <person name="Onodera N.T."/>
            <person name="Poole A.M."/>
            <person name="Pritham E.J."/>
            <person name="Richards T.A."/>
            <person name="Rocap G."/>
            <person name="Roy S.W."/>
            <person name="Sarai C."/>
            <person name="Schaack S."/>
            <person name="Shirato S."/>
            <person name="Slamovits C.H."/>
            <person name="Spencer D.F."/>
            <person name="Suzuki S."/>
            <person name="Worden A.Z."/>
            <person name="Zauner S."/>
            <person name="Barry K."/>
            <person name="Bell C."/>
            <person name="Bharti A.K."/>
            <person name="Crow J.A."/>
            <person name="Grimwood J."/>
            <person name="Kramer R."/>
            <person name="Lindquist E."/>
            <person name="Lucas S."/>
            <person name="Salamov A."/>
            <person name="McFadden G.I."/>
            <person name="Lane C.E."/>
            <person name="Keeling P.J."/>
            <person name="Gray M.W."/>
            <person name="Grigoriev I.V."/>
            <person name="Archibald J.M."/>
        </authorList>
    </citation>
    <scope>NUCLEOTIDE SEQUENCE</scope>
    <source>
        <strain evidence="8">CCMP2712</strain>
    </source>
</reference>
<evidence type="ECO:0000313" key="7">
    <source>
        <dbReference type="EnsemblProtists" id="EKX37263"/>
    </source>
</evidence>
<protein>
    <recommendedName>
        <fullName evidence="5">EF-hand domain-containing protein</fullName>
    </recommendedName>
</protein>
<dbReference type="InterPro" id="IPR049760">
    <property type="entry name" value="DD_EFCAB10"/>
</dbReference>
<dbReference type="Proteomes" id="UP000011087">
    <property type="component" value="Unassembled WGS sequence"/>
</dbReference>
<keyword evidence="4" id="KW-0175">Coiled coil</keyword>
<proteinExistence type="inferred from homology"/>
<dbReference type="SUPFAM" id="SSF47473">
    <property type="entry name" value="EF-hand"/>
    <property type="match status" value="1"/>
</dbReference>
<dbReference type="OrthoDB" id="10252235at2759"/>
<dbReference type="InterPro" id="IPR006179">
    <property type="entry name" value="5_nucleotidase/apyrase"/>
</dbReference>
<dbReference type="Gene3D" id="3.60.21.10">
    <property type="match status" value="2"/>
</dbReference>
<feature type="domain" description="EF-hand" evidence="5">
    <location>
        <begin position="712"/>
        <end position="738"/>
    </location>
</feature>
<gene>
    <name evidence="6" type="ORF">GUITHDRAFT_116533</name>
</gene>
<accession>L1ILY1</accession>
<dbReference type="KEGG" id="gtt:GUITHDRAFT_116533"/>
<dbReference type="Pfam" id="PF13202">
    <property type="entry name" value="EF-hand_5"/>
    <property type="match status" value="1"/>
</dbReference>
<feature type="coiled-coil region" evidence="4">
    <location>
        <begin position="161"/>
        <end position="202"/>
    </location>
</feature>
<keyword evidence="2" id="KW-0732">Signal</keyword>
<dbReference type="EnsemblProtists" id="EKX37263">
    <property type="protein sequence ID" value="EKX37263"/>
    <property type="gene ID" value="GUITHDRAFT_116533"/>
</dbReference>
<dbReference type="SUPFAM" id="SSF55816">
    <property type="entry name" value="5'-nucleotidase (syn. UDP-sugar hydrolase), C-terminal domain"/>
    <property type="match status" value="2"/>
</dbReference>
<evidence type="ECO:0000256" key="4">
    <source>
        <dbReference type="SAM" id="Coils"/>
    </source>
</evidence>
<dbReference type="SMART" id="SM00054">
    <property type="entry name" value="EFh"/>
    <property type="match status" value="3"/>
</dbReference>
<dbReference type="InterPro" id="IPR002048">
    <property type="entry name" value="EF_hand_dom"/>
</dbReference>
<evidence type="ECO:0000256" key="1">
    <source>
        <dbReference type="ARBA" id="ARBA00006654"/>
    </source>
</evidence>
<dbReference type="PANTHER" id="PTHR11575">
    <property type="entry name" value="5'-NUCLEOTIDASE-RELATED"/>
    <property type="match status" value="1"/>
</dbReference>
<dbReference type="InterPro" id="IPR011992">
    <property type="entry name" value="EF-hand-dom_pair"/>
</dbReference>
<sequence length="1300" mass="146577">MSSPKTFRTDMETYFDQHGLKDLFYDLTQDLAFHRPKDPKKFLRDRLAEMMGVVSDQKEAVGEEMERSKEMCYLKLYIESSGAKGKVTRHFSRREAGKNVSPFALNHWKMEANSKLEEAVNESMGVQANLPKPQEDVHPTDFLSLLAELNSANDDIEDTDKAEILLENDKLKQDIEAMKSLIDRLETKVEFAKSSRRRLSKETNVSTTSRQDIHSYSMERAAQGISYKKNIVSVCDEAPLSGCWLRIIFVNDVYELKNLPQFDSVIRHHYIPNTIVMLPGDFLAPSLLSSLDKGKGMMDMLNRVGGCGVQYVCFGNHETDIPVSDLRERIQEYKGKWINSNMRDFQPSLPEYDVIEVKAGGQTRRVGIIGLLTIDKNLYQKGAFGGAMETAEPVYETAARLRKKLLEEEGCDVVIPMTHQVMAEDREMARLKMGFPLLIAAHDHDPYIETIEGCTIVKTGMDAENAAIVDILWESGETPGESPKIKVDLVRCDDYISNEELVEVARHHNRVVEELENAFLCIIPENLKPFASTGIRRSQTTVGTLITSLCRDALGCDAVALDAGCIRRNYEYGSAEHFTYGDLKKEVPFDSEIFVVPIQGSILQEIIKASRARSKYDPPQDWGGYLQIDDGMEWDDNNEQLQKVNGEPFSADKVYHVGLLELSIKGMNRNQPIIDWANANADKIPHKEQLRPAKELVVKMCSTMIWEQLADWDSLDADKSGFIDRKEVRRKLAQVLGNENLPEIVVDNVMKVVDENSDGMIDSNEFSNFVRFFKQMNSFKLHSDSCSLRIICINDVYELKNLPHFDSVIREHQIPNTIVMLPGDFLAPSLLSSLDKGKGMMDMLNRVGGCGVQYVCFGNHETDIPVSDLRERIQEYKGKWINSNMRDFQPSLPEYDVIEVKAGGQTRRVGIIGLLTIDKNLYQKGAFGGAMETAEPVYETAARLRKKLLEEEGCDVVIPMTHQVMAEDREMARLKMGFPLLIAAHDHDPYIETIEGCTIVKTGMDAENAAIVDILWESGETPGESPKIKVDLVKCTEYHANQELVKIMHEHNRPLEEIESAYLCEIDPGISLKSTQIRRSQTTVGTLLTSLVRDGLRQTAGNKEACEGVMMDAGAIRRNFEYPEGYSVFTWGDLKKEVPFSSEIVVVSIPGQILADAIQFSRKRAYFEVPEDWGGFMQLDDGFTWDEETRSITHVNSAPLDLNKEYNIGILVLSLQGMNKNQPLMDWCNANPKLDFVFDEAGRPAKDIIIDCCAKIILSQLGAFHVVSSKEVTNLMNKIDVNSDGFISRDEFDKAIAAMT</sequence>
<dbReference type="eggNOG" id="KOG4419">
    <property type="taxonomic scope" value="Eukaryota"/>
</dbReference>
<dbReference type="PANTHER" id="PTHR11575:SF48">
    <property type="entry name" value="5'-NUCLEOTIDASE"/>
    <property type="match status" value="1"/>
</dbReference>
<dbReference type="Pfam" id="PF02872">
    <property type="entry name" value="5_nucleotid_C"/>
    <property type="match status" value="2"/>
</dbReference>
<dbReference type="SUPFAM" id="SSF56300">
    <property type="entry name" value="Metallo-dependent phosphatases"/>
    <property type="match status" value="2"/>
</dbReference>